<sequence length="700" mass="79835">MSSEPSSFDSDEHLLCHSCRKIDFHALTQSLLDENSRAFQIDLSSKLSLNCPLCQILGLTQSRQGKQSSAPQPDGSDVHLHAISSRWYYYHQQLVNTKYDFGNVRFCVLLLTEFDKLYRWFDRNWVFCVPRKSFGRGLFGPQIVKSECDFSLANGWLANCVNTHECGHTGSPQPVPGMKVIDCQRLTVVPAEDGIRWVALSYVWGKAVQVKDKQRDTRNRLSSNTTLPDIIPQTVRDAVIVTRKMGYRFLWVDEFCIDQTDEANKATQIRNMDSIYHNAEITIVAAAGTDKHYGLPGVSTTPRTASTVVNLEDFVILSIGRDPTLLLHYSEWMKRGWTYQEGLLSSRLLIFTDEQISFHCCVASWQEGLTGPENLHSSQPINWEEWTIRYKELIRPPRLPMLIGVRHDCLSWYMEYFSHIQEYSRRTLSKESDYANAFTGIITHMEKQKPPRYNFWGLPFIPQTGQENLEVHLFVALSWSFALHHVKSPRLDVERRNMHPSWTWLGWQGPIFWALGEFDDDSAEIFPSFKVNALDVDDRPAHASDDGTHPLRLWSCLTDTGGLSLTVKLIPGNWMVDDSGERLVDMANIKVPKTPLRIEYGSSAITFKTVPNYSIVTGQILGSDTMELLPSRLAGGMWSLCLLGRIDIPHNHTVIVMLIEWLGRDNAQRIDLLKLGCHKDCEGSLDVVESTLEHRNIMLV</sequence>
<feature type="domain" description="Heterokaryon incompatibility" evidence="1">
    <location>
        <begin position="197"/>
        <end position="341"/>
    </location>
</feature>
<reference evidence="2" key="1">
    <citation type="journal article" date="2021" name="Nat. Commun.">
        <title>Genetic determinants of endophytism in the Arabidopsis root mycobiome.</title>
        <authorList>
            <person name="Mesny F."/>
            <person name="Miyauchi S."/>
            <person name="Thiergart T."/>
            <person name="Pickel B."/>
            <person name="Atanasova L."/>
            <person name="Karlsson M."/>
            <person name="Huettel B."/>
            <person name="Barry K.W."/>
            <person name="Haridas S."/>
            <person name="Chen C."/>
            <person name="Bauer D."/>
            <person name="Andreopoulos W."/>
            <person name="Pangilinan J."/>
            <person name="LaButti K."/>
            <person name="Riley R."/>
            <person name="Lipzen A."/>
            <person name="Clum A."/>
            <person name="Drula E."/>
            <person name="Henrissat B."/>
            <person name="Kohler A."/>
            <person name="Grigoriev I.V."/>
            <person name="Martin F.M."/>
            <person name="Hacquard S."/>
        </authorList>
    </citation>
    <scope>NUCLEOTIDE SEQUENCE</scope>
    <source>
        <strain evidence="2">MPI-SDFR-AT-0120</strain>
    </source>
</reference>
<accession>A0A8K0VR54</accession>
<gene>
    <name evidence="2" type="ORF">FB567DRAFT_634880</name>
</gene>
<organism evidence="2 3">
    <name type="scientific">Paraphoma chrysanthemicola</name>
    <dbReference type="NCBI Taxonomy" id="798071"/>
    <lineage>
        <taxon>Eukaryota</taxon>
        <taxon>Fungi</taxon>
        <taxon>Dikarya</taxon>
        <taxon>Ascomycota</taxon>
        <taxon>Pezizomycotina</taxon>
        <taxon>Dothideomycetes</taxon>
        <taxon>Pleosporomycetidae</taxon>
        <taxon>Pleosporales</taxon>
        <taxon>Pleosporineae</taxon>
        <taxon>Phaeosphaeriaceae</taxon>
        <taxon>Paraphoma</taxon>
    </lineage>
</organism>
<dbReference type="InterPro" id="IPR010730">
    <property type="entry name" value="HET"/>
</dbReference>
<name>A0A8K0VR54_9PLEO</name>
<dbReference type="Proteomes" id="UP000813461">
    <property type="component" value="Unassembled WGS sequence"/>
</dbReference>
<keyword evidence="3" id="KW-1185">Reference proteome</keyword>
<evidence type="ECO:0000313" key="3">
    <source>
        <dbReference type="Proteomes" id="UP000813461"/>
    </source>
</evidence>
<dbReference type="Pfam" id="PF06985">
    <property type="entry name" value="HET"/>
    <property type="match status" value="1"/>
</dbReference>
<protein>
    <submittedName>
        <fullName evidence="2">Heterokaryon incompatibility protein-domain-containing protein</fullName>
    </submittedName>
</protein>
<dbReference type="PANTHER" id="PTHR33112:SF1">
    <property type="entry name" value="HETEROKARYON INCOMPATIBILITY DOMAIN-CONTAINING PROTEIN"/>
    <property type="match status" value="1"/>
</dbReference>
<comment type="caution">
    <text evidence="2">The sequence shown here is derived from an EMBL/GenBank/DDBJ whole genome shotgun (WGS) entry which is preliminary data.</text>
</comment>
<dbReference type="OrthoDB" id="5428863at2759"/>
<dbReference type="EMBL" id="JAGMVJ010000038">
    <property type="protein sequence ID" value="KAH7066526.1"/>
    <property type="molecule type" value="Genomic_DNA"/>
</dbReference>
<proteinExistence type="predicted"/>
<dbReference type="AlphaFoldDB" id="A0A8K0VR54"/>
<evidence type="ECO:0000259" key="1">
    <source>
        <dbReference type="Pfam" id="PF06985"/>
    </source>
</evidence>
<evidence type="ECO:0000313" key="2">
    <source>
        <dbReference type="EMBL" id="KAH7066526.1"/>
    </source>
</evidence>
<dbReference type="PANTHER" id="PTHR33112">
    <property type="entry name" value="DOMAIN PROTEIN, PUTATIVE-RELATED"/>
    <property type="match status" value="1"/>
</dbReference>